<proteinExistence type="predicted"/>
<comment type="caution">
    <text evidence="1">The sequence shown here is derived from an EMBL/GenBank/DDBJ whole genome shotgun (WGS) entry which is preliminary data.</text>
</comment>
<evidence type="ECO:0000313" key="2">
    <source>
        <dbReference type="Proteomes" id="UP000178636"/>
    </source>
</evidence>
<organism evidence="1 2">
    <name type="scientific">Candidatus Lloydbacteria bacterium RIFCSPHIGHO2_02_FULL_54_17</name>
    <dbReference type="NCBI Taxonomy" id="1798664"/>
    <lineage>
        <taxon>Bacteria</taxon>
        <taxon>Candidatus Lloydiibacteriota</taxon>
    </lineage>
</organism>
<dbReference type="Proteomes" id="UP000178636">
    <property type="component" value="Unassembled WGS sequence"/>
</dbReference>
<name>A0A1G2DB09_9BACT</name>
<protein>
    <submittedName>
        <fullName evidence="1">Uncharacterized protein</fullName>
    </submittedName>
</protein>
<evidence type="ECO:0000313" key="1">
    <source>
        <dbReference type="EMBL" id="OGZ10652.1"/>
    </source>
</evidence>
<reference evidence="1 2" key="1">
    <citation type="journal article" date="2016" name="Nat. Commun.">
        <title>Thousands of microbial genomes shed light on interconnected biogeochemical processes in an aquifer system.</title>
        <authorList>
            <person name="Anantharaman K."/>
            <person name="Brown C.T."/>
            <person name="Hug L.A."/>
            <person name="Sharon I."/>
            <person name="Castelle C.J."/>
            <person name="Probst A.J."/>
            <person name="Thomas B.C."/>
            <person name="Singh A."/>
            <person name="Wilkins M.J."/>
            <person name="Karaoz U."/>
            <person name="Brodie E.L."/>
            <person name="Williams K.H."/>
            <person name="Hubbard S.S."/>
            <person name="Banfield J.F."/>
        </authorList>
    </citation>
    <scope>NUCLEOTIDE SEQUENCE [LARGE SCALE GENOMIC DNA]</scope>
</reference>
<dbReference type="AlphaFoldDB" id="A0A1G2DB09"/>
<accession>A0A1G2DB09</accession>
<sequence length="132" mass="14358">MHNGTNDEGRGREGEKGLSYAGYVSHGGLINEADYQSALTRSRGAKVGDGARSQSEGIARFSGLDLGALRGEIDPRVLYGILRNDTAPSEVLHHHSQMSDQKLFVETLRMLEKGEAVSVVQKAYPNIFAQQN</sequence>
<gene>
    <name evidence="1" type="ORF">A3C93_03080</name>
</gene>
<dbReference type="EMBL" id="MHLO01000049">
    <property type="protein sequence ID" value="OGZ10652.1"/>
    <property type="molecule type" value="Genomic_DNA"/>
</dbReference>